<comment type="similarity">
    <text evidence="2">Belongs to the peptidase U48 family.</text>
</comment>
<feature type="transmembrane region" description="Helical" evidence="11">
    <location>
        <begin position="176"/>
        <end position="198"/>
    </location>
</feature>
<dbReference type="GO" id="GO:0005789">
    <property type="term" value="C:endoplasmic reticulum membrane"/>
    <property type="evidence" value="ECO:0007669"/>
    <property type="project" value="UniProtKB-SubCell"/>
</dbReference>
<dbReference type="EMBL" id="HBHP01010026">
    <property type="protein sequence ID" value="CAD9756423.1"/>
    <property type="molecule type" value="Transcribed_RNA"/>
</dbReference>
<protein>
    <recommendedName>
        <fullName evidence="10">intramembrane prenyl-peptidase Rce1</fullName>
        <ecNumber evidence="10">3.4.26.1</ecNumber>
    </recommendedName>
</protein>
<evidence type="ECO:0000256" key="10">
    <source>
        <dbReference type="ARBA" id="ARBA00049729"/>
    </source>
</evidence>
<keyword evidence="3" id="KW-0645">Protease</keyword>
<evidence type="ECO:0000256" key="3">
    <source>
        <dbReference type="ARBA" id="ARBA00022670"/>
    </source>
</evidence>
<dbReference type="InterPro" id="IPR039731">
    <property type="entry name" value="Rce1"/>
</dbReference>
<evidence type="ECO:0000256" key="7">
    <source>
        <dbReference type="ARBA" id="ARBA00022989"/>
    </source>
</evidence>
<dbReference type="PANTHER" id="PTHR13046:SF0">
    <property type="entry name" value="CAAX PRENYL PROTEASE 2"/>
    <property type="match status" value="1"/>
</dbReference>
<dbReference type="InterPro" id="IPR003675">
    <property type="entry name" value="Rce1/LyrA-like_dom"/>
</dbReference>
<keyword evidence="8 11" id="KW-0472">Membrane</keyword>
<evidence type="ECO:0000256" key="1">
    <source>
        <dbReference type="ARBA" id="ARBA00004477"/>
    </source>
</evidence>
<name>A0A7S2TKX4_9EUKA</name>
<feature type="transmembrane region" description="Helical" evidence="11">
    <location>
        <begin position="20"/>
        <end position="40"/>
    </location>
</feature>
<accession>A0A7S2TKX4</accession>
<keyword evidence="5" id="KW-0378">Hydrolase</keyword>
<proteinExistence type="inferred from homology"/>
<comment type="catalytic activity">
    <reaction evidence="9">
        <text>Hydrolyzes the peptide bond -P2-(S-farnesyl or geranylgeranyl)C-P1'-P2'-P3'-COOH where P1' and P2' are amino acids with aliphatic sidechains and P3' is any C-terminal residue.</text>
        <dbReference type="EC" id="3.4.26.1"/>
    </reaction>
</comment>
<organism evidence="13">
    <name type="scientific">Lotharella oceanica</name>
    <dbReference type="NCBI Taxonomy" id="641309"/>
    <lineage>
        <taxon>Eukaryota</taxon>
        <taxon>Sar</taxon>
        <taxon>Rhizaria</taxon>
        <taxon>Cercozoa</taxon>
        <taxon>Chlorarachniophyceae</taxon>
        <taxon>Lotharella</taxon>
    </lineage>
</organism>
<evidence type="ECO:0000256" key="5">
    <source>
        <dbReference type="ARBA" id="ARBA00022801"/>
    </source>
</evidence>
<evidence type="ECO:0000256" key="4">
    <source>
        <dbReference type="ARBA" id="ARBA00022692"/>
    </source>
</evidence>
<feature type="domain" description="CAAX prenyl protease 2/Lysostaphin resistance protein A-like" evidence="12">
    <location>
        <begin position="151"/>
        <end position="256"/>
    </location>
</feature>
<dbReference type="AlphaFoldDB" id="A0A7S2TKX4"/>
<evidence type="ECO:0000259" key="12">
    <source>
        <dbReference type="Pfam" id="PF02517"/>
    </source>
</evidence>
<comment type="subcellular location">
    <subcellularLocation>
        <location evidence="1">Endoplasmic reticulum membrane</location>
        <topology evidence="1">Multi-pass membrane protein</topology>
    </subcellularLocation>
</comment>
<dbReference type="Pfam" id="PF02517">
    <property type="entry name" value="Rce1-like"/>
    <property type="match status" value="1"/>
</dbReference>
<evidence type="ECO:0000256" key="6">
    <source>
        <dbReference type="ARBA" id="ARBA00022824"/>
    </source>
</evidence>
<gene>
    <name evidence="13" type="ORF">LSP00402_LOCUS6190</name>
</gene>
<feature type="transmembrane region" description="Helical" evidence="11">
    <location>
        <begin position="218"/>
        <end position="240"/>
    </location>
</feature>
<dbReference type="GO" id="GO:0071586">
    <property type="term" value="P:CAAX-box protein processing"/>
    <property type="evidence" value="ECO:0007669"/>
    <property type="project" value="InterPro"/>
</dbReference>
<keyword evidence="7 11" id="KW-1133">Transmembrane helix</keyword>
<dbReference type="GO" id="GO:0004222">
    <property type="term" value="F:metalloendopeptidase activity"/>
    <property type="evidence" value="ECO:0007669"/>
    <property type="project" value="InterPro"/>
</dbReference>
<sequence length="321" mass="36086">MADNMPAADEMTMGILLQPYIALLLSGMLAMVFVLSLYIWKNDKDRDHRETIQKRFISMGICCMLAPLPVIGFIHYYDQQPKYLVWLGLSPVGLPNALIWPLMLTGTLFLGPLVDENILSRRPGTIGTSRITSTTMKEFCCCFFHPLDDFTLKVWRNYVVAPLAEELVFRACICSLLVHGGWSHTVAGIVAPLMFGFAHLHHLVEHMRHANHGFAKALTMAGFQMCYTTVFGIYASFLFFRTGHLLAPFISHAFCNKMGLPDFQSLFTSKYRKALTIVYITGIIGFISLLMPLTTPEWYNPYIWYYQAPPPPPGGAGGAQT</sequence>
<reference evidence="13" key="1">
    <citation type="submission" date="2021-01" db="EMBL/GenBank/DDBJ databases">
        <authorList>
            <person name="Corre E."/>
            <person name="Pelletier E."/>
            <person name="Niang G."/>
            <person name="Scheremetjew M."/>
            <person name="Finn R."/>
            <person name="Kale V."/>
            <person name="Holt S."/>
            <person name="Cochrane G."/>
            <person name="Meng A."/>
            <person name="Brown T."/>
            <person name="Cohen L."/>
        </authorList>
    </citation>
    <scope>NUCLEOTIDE SEQUENCE</scope>
    <source>
        <strain evidence="13">CCMP622</strain>
    </source>
</reference>
<dbReference type="EC" id="3.4.26.1" evidence="10"/>
<feature type="transmembrane region" description="Helical" evidence="11">
    <location>
        <begin position="56"/>
        <end position="77"/>
    </location>
</feature>
<dbReference type="PANTHER" id="PTHR13046">
    <property type="entry name" value="PROTEASE U48 CAAX PRENYL PROTEASE RCE1"/>
    <property type="match status" value="1"/>
</dbReference>
<keyword evidence="4 11" id="KW-0812">Transmembrane</keyword>
<evidence type="ECO:0000256" key="11">
    <source>
        <dbReference type="SAM" id="Phobius"/>
    </source>
</evidence>
<feature type="transmembrane region" description="Helical" evidence="11">
    <location>
        <begin position="274"/>
        <end position="294"/>
    </location>
</feature>
<evidence type="ECO:0000313" key="13">
    <source>
        <dbReference type="EMBL" id="CAD9756423.1"/>
    </source>
</evidence>
<evidence type="ECO:0000256" key="9">
    <source>
        <dbReference type="ARBA" id="ARBA00047280"/>
    </source>
</evidence>
<feature type="transmembrane region" description="Helical" evidence="11">
    <location>
        <begin position="97"/>
        <end position="114"/>
    </location>
</feature>
<evidence type="ECO:0000256" key="2">
    <source>
        <dbReference type="ARBA" id="ARBA00006897"/>
    </source>
</evidence>
<keyword evidence="6" id="KW-0256">Endoplasmic reticulum</keyword>
<evidence type="ECO:0000256" key="8">
    <source>
        <dbReference type="ARBA" id="ARBA00023136"/>
    </source>
</evidence>